<evidence type="ECO:0000313" key="2">
    <source>
        <dbReference type="EnsemblMetazoa" id="AFAF008143-PA"/>
    </source>
</evidence>
<dbReference type="EMBL" id="AXCN02000044">
    <property type="status" value="NOT_ANNOTATED_CDS"/>
    <property type="molecule type" value="Genomic_DNA"/>
</dbReference>
<organism evidence="2 3">
    <name type="scientific">Anopheles farauti</name>
    <dbReference type="NCBI Taxonomy" id="69004"/>
    <lineage>
        <taxon>Eukaryota</taxon>
        <taxon>Metazoa</taxon>
        <taxon>Ecdysozoa</taxon>
        <taxon>Arthropoda</taxon>
        <taxon>Hexapoda</taxon>
        <taxon>Insecta</taxon>
        <taxon>Pterygota</taxon>
        <taxon>Neoptera</taxon>
        <taxon>Endopterygota</taxon>
        <taxon>Diptera</taxon>
        <taxon>Nematocera</taxon>
        <taxon>Culicoidea</taxon>
        <taxon>Culicidae</taxon>
        <taxon>Anophelinae</taxon>
        <taxon>Anopheles</taxon>
    </lineage>
</organism>
<keyword evidence="3" id="KW-1185">Reference proteome</keyword>
<accession>A0A182QDT4</accession>
<dbReference type="VEuPathDB" id="VectorBase:AFAF008143"/>
<reference evidence="3" key="1">
    <citation type="submission" date="2014-01" db="EMBL/GenBank/DDBJ databases">
        <title>The Genome Sequence of Anopheles farauti FAR1 (V2).</title>
        <authorList>
            <consortium name="The Broad Institute Genomics Platform"/>
            <person name="Neafsey D.E."/>
            <person name="Besansky N."/>
            <person name="Howell P."/>
            <person name="Walton C."/>
            <person name="Young S.K."/>
            <person name="Zeng Q."/>
            <person name="Gargeya S."/>
            <person name="Fitzgerald M."/>
            <person name="Haas B."/>
            <person name="Abouelleil A."/>
            <person name="Allen A.W."/>
            <person name="Alvarado L."/>
            <person name="Arachchi H.M."/>
            <person name="Berlin A.M."/>
            <person name="Chapman S.B."/>
            <person name="Gainer-Dewar J."/>
            <person name="Goldberg J."/>
            <person name="Griggs A."/>
            <person name="Gujja S."/>
            <person name="Hansen M."/>
            <person name="Howarth C."/>
            <person name="Imamovic A."/>
            <person name="Ireland A."/>
            <person name="Larimer J."/>
            <person name="McCowan C."/>
            <person name="Murphy C."/>
            <person name="Pearson M."/>
            <person name="Poon T.W."/>
            <person name="Priest M."/>
            <person name="Roberts A."/>
            <person name="Saif S."/>
            <person name="Shea T."/>
            <person name="Sisk P."/>
            <person name="Sykes S."/>
            <person name="Wortman J."/>
            <person name="Nusbaum C."/>
            <person name="Birren B."/>
        </authorList>
    </citation>
    <scope>NUCLEOTIDE SEQUENCE [LARGE SCALE GENOMIC DNA]</scope>
    <source>
        <strain evidence="3">FAR1</strain>
    </source>
</reference>
<proteinExistence type="predicted"/>
<evidence type="ECO:0000313" key="3">
    <source>
        <dbReference type="Proteomes" id="UP000075886"/>
    </source>
</evidence>
<name>A0A182QDT4_9DIPT</name>
<sequence length="200" mass="22204">MKKKPMIHRLISISIELAFEHRATDNANACSQPERNVKDLKMTIIYEKHRWLAQPFGCTDIVHQRSRETPAIEGSIPVWGMAHDDTDGGGTRNVRPTCPKPHYNRGTLMNHIPFGLSFVIILALALVSLSTGAPLLVKHVVKKVLVRGGIQLLHKHHSKGAAKTIQEVHYVALPPPVHTVAHVQPLVLPSAGHHLGFKHY</sequence>
<protein>
    <submittedName>
        <fullName evidence="2">Uncharacterized protein</fullName>
    </submittedName>
</protein>
<keyword evidence="1" id="KW-1133">Transmembrane helix</keyword>
<dbReference type="AlphaFoldDB" id="A0A182QDT4"/>
<reference evidence="2" key="2">
    <citation type="submission" date="2020-05" db="UniProtKB">
        <authorList>
            <consortium name="EnsemblMetazoa"/>
        </authorList>
    </citation>
    <scope>IDENTIFICATION</scope>
    <source>
        <strain evidence="2">FAR1</strain>
    </source>
</reference>
<keyword evidence="1" id="KW-0472">Membrane</keyword>
<dbReference type="Proteomes" id="UP000075886">
    <property type="component" value="Unassembled WGS sequence"/>
</dbReference>
<feature type="transmembrane region" description="Helical" evidence="1">
    <location>
        <begin position="114"/>
        <end position="137"/>
    </location>
</feature>
<keyword evidence="1" id="KW-0812">Transmembrane</keyword>
<evidence type="ECO:0000256" key="1">
    <source>
        <dbReference type="SAM" id="Phobius"/>
    </source>
</evidence>
<dbReference type="EnsemblMetazoa" id="AFAF008143-RA">
    <property type="protein sequence ID" value="AFAF008143-PA"/>
    <property type="gene ID" value="AFAF008143"/>
</dbReference>